<feature type="domain" description="YoaR-like putative peptidoglycan binding" evidence="2">
    <location>
        <begin position="291"/>
        <end position="367"/>
    </location>
</feature>
<feature type="transmembrane region" description="Helical" evidence="1">
    <location>
        <begin position="54"/>
        <end position="75"/>
    </location>
</feature>
<sequence length="613" mass="64959">MREDDNWPEGNLERVPFAECRTEEFPPVTEEVLAGELLDTRTAPPIGPSRGKRYLGFALMGIGGFLVVGAILYTIDLVLSAGHVPRGVAVAGVEVGGMARADAETKLRRELGPRLAQPVPVLAGDVRAALDPVSSGLKVDWTSTLAQAGSQPLDPFDRIRSFFVRREVDVVTKTDPDELTKAMSALAADTLNHPPTEGGIGFRPIPGTDGGVAPYAIEPRPGQTVTDIRGAANLVKARWLDKTGVRVPVEEIPVKATSEGVHRALEEVAVPAVAKPLTVHGDGAEAVLRPDSIASALRFTAQDGGELAVTLETAKLQQILQPRLAPTERAGRDAQIVFPAGVPLVQPSEDGRRIDWAGTFGGLKAVLYRWNDRELPVRYLTSKPKLSTDDANALNVKEVVGEFTTIGLDGPAAANVQAMAAKVNGALVRPGETFSLLARIGGFGQGFVPAPVNEDGTGPIVPGGGSSQFASTLYNAVYFAGLTDAGHTEHTSYIDRYPPGRDAIVLRDDGSPVDLRFTDGLASGVVIQAEASGSAVTVRLWGTRQYRVVGNTGPSEEVTPPTLENQPPGCRISAGVSGFTVTDTRVLYDLATGGEVHRDTRTVRYAPRPATYC</sequence>
<organism evidence="3 4">
    <name type="scientific">Amycolatopsis cynarae</name>
    <dbReference type="NCBI Taxonomy" id="2995223"/>
    <lineage>
        <taxon>Bacteria</taxon>
        <taxon>Bacillati</taxon>
        <taxon>Actinomycetota</taxon>
        <taxon>Actinomycetes</taxon>
        <taxon>Pseudonocardiales</taxon>
        <taxon>Pseudonocardiaceae</taxon>
        <taxon>Amycolatopsis</taxon>
    </lineage>
</organism>
<evidence type="ECO:0000256" key="1">
    <source>
        <dbReference type="SAM" id="Phobius"/>
    </source>
</evidence>
<evidence type="ECO:0000259" key="2">
    <source>
        <dbReference type="Pfam" id="PF12229"/>
    </source>
</evidence>
<dbReference type="PANTHER" id="PTHR35788:SF1">
    <property type="entry name" value="EXPORTED PROTEIN"/>
    <property type="match status" value="1"/>
</dbReference>
<keyword evidence="1" id="KW-0472">Membrane</keyword>
<gene>
    <name evidence="3" type="ORF">ORV05_33375</name>
</gene>
<protein>
    <submittedName>
        <fullName evidence="3">VanW family protein</fullName>
    </submittedName>
</protein>
<dbReference type="Pfam" id="PF12229">
    <property type="entry name" value="PG_binding_4"/>
    <property type="match status" value="1"/>
</dbReference>
<dbReference type="PANTHER" id="PTHR35788">
    <property type="entry name" value="EXPORTED PROTEIN-RELATED"/>
    <property type="match status" value="1"/>
</dbReference>
<reference evidence="3" key="1">
    <citation type="submission" date="2022-11" db="EMBL/GenBank/DDBJ databases">
        <authorList>
            <person name="Mo P."/>
        </authorList>
    </citation>
    <scope>NUCLEOTIDE SEQUENCE</scope>
    <source>
        <strain evidence="3">HUAS 11-8</strain>
    </source>
</reference>
<name>A0ABY7B3A6_9PSEU</name>
<keyword evidence="1" id="KW-1133">Transmembrane helix</keyword>
<accession>A0ABY7B3A6</accession>
<dbReference type="InterPro" id="IPR052913">
    <property type="entry name" value="Glycopeptide_resist_protein"/>
</dbReference>
<dbReference type="InterPro" id="IPR007391">
    <property type="entry name" value="Vancomycin_resist_VanW"/>
</dbReference>
<evidence type="ECO:0000313" key="3">
    <source>
        <dbReference type="EMBL" id="WAL65707.1"/>
    </source>
</evidence>
<keyword evidence="1" id="KW-0812">Transmembrane</keyword>
<dbReference type="Pfam" id="PF04294">
    <property type="entry name" value="VanW"/>
    <property type="match status" value="1"/>
</dbReference>
<keyword evidence="4" id="KW-1185">Reference proteome</keyword>
<dbReference type="InterPro" id="IPR022029">
    <property type="entry name" value="YoaR-like_PG-bd"/>
</dbReference>
<dbReference type="EMBL" id="CP113836">
    <property type="protein sequence ID" value="WAL65707.1"/>
    <property type="molecule type" value="Genomic_DNA"/>
</dbReference>
<dbReference type="RefSeq" id="WP_268755852.1">
    <property type="nucleotide sequence ID" value="NZ_CP113836.1"/>
</dbReference>
<evidence type="ECO:0000313" key="4">
    <source>
        <dbReference type="Proteomes" id="UP001163203"/>
    </source>
</evidence>
<proteinExistence type="predicted"/>
<dbReference type="Proteomes" id="UP001163203">
    <property type="component" value="Chromosome"/>
</dbReference>